<comment type="caution">
    <text evidence="12">The sequence shown here is derived from an EMBL/GenBank/DDBJ whole genome shotgun (WGS) entry which is preliminary data.</text>
</comment>
<dbReference type="HAMAP" id="MF_00367">
    <property type="entry name" value="GTPase_Era"/>
    <property type="match status" value="1"/>
</dbReference>
<dbReference type="NCBIfam" id="TIGR00436">
    <property type="entry name" value="era"/>
    <property type="match status" value="1"/>
</dbReference>
<dbReference type="InterPro" id="IPR005662">
    <property type="entry name" value="GTPase_Era-like"/>
</dbReference>
<feature type="domain" description="Era-type G" evidence="11">
    <location>
        <begin position="6"/>
        <end position="173"/>
    </location>
</feature>
<reference evidence="12" key="1">
    <citation type="submission" date="2021-04" db="EMBL/GenBank/DDBJ databases">
        <authorList>
            <person name="Hornung B."/>
        </authorList>
    </citation>
    <scope>NUCLEOTIDE SEQUENCE</scope>
    <source>
        <strain evidence="12">G5G6</strain>
    </source>
</reference>
<feature type="region of interest" description="G3" evidence="8">
    <location>
        <begin position="61"/>
        <end position="64"/>
    </location>
</feature>
<feature type="region of interest" description="G2" evidence="8">
    <location>
        <begin position="40"/>
        <end position="44"/>
    </location>
</feature>
<sequence>MSNDFHTGYLAVVGRPNVGKSTLVNRLIGARVSITSRKAQTTRHRIHGVLTTDDCQFIFVDTPGFQASHKNALNRLMNRSVSQTLVDVDVVLFVIEAGRWGKGEHDLLPQLPSERPVLLLINKIDRLADKTALLPFIQKVAAEYAFAEILPLSAESGSGIDELLKTAGKYLPVGEPVFSADDITDRSERFLAAELLREKLFRNLGEELPYGIAVEIEKFEQENDLRRIFAAVIVDKEAYKSMVIGKDGERLKRISTDARRDMEKLFGGKVWLETWVKVKSGWADDEGALKSLGYE</sequence>
<evidence type="ECO:0000256" key="3">
    <source>
        <dbReference type="ARBA" id="ARBA00022517"/>
    </source>
</evidence>
<dbReference type="PRINTS" id="PR00326">
    <property type="entry name" value="GTP1OBG"/>
</dbReference>
<dbReference type="EMBL" id="CAJQUM010000001">
    <property type="protein sequence ID" value="CAG4883838.1"/>
    <property type="molecule type" value="Genomic_DNA"/>
</dbReference>
<dbReference type="GO" id="GO:0005829">
    <property type="term" value="C:cytosol"/>
    <property type="evidence" value="ECO:0007669"/>
    <property type="project" value="TreeGrafter"/>
</dbReference>
<dbReference type="InterPro" id="IPR030388">
    <property type="entry name" value="G_ERA_dom"/>
</dbReference>
<dbReference type="InterPro" id="IPR004044">
    <property type="entry name" value="KH_dom_type_2"/>
</dbReference>
<evidence type="ECO:0000313" key="12">
    <source>
        <dbReference type="EMBL" id="CAG4883838.1"/>
    </source>
</evidence>
<dbReference type="CDD" id="cd04163">
    <property type="entry name" value="Era"/>
    <property type="match status" value="1"/>
</dbReference>
<organism evidence="12 13">
    <name type="scientific">Georgfuchsia toluolica</name>
    <dbReference type="NCBI Taxonomy" id="424218"/>
    <lineage>
        <taxon>Bacteria</taxon>
        <taxon>Pseudomonadati</taxon>
        <taxon>Pseudomonadota</taxon>
        <taxon>Betaproteobacteria</taxon>
        <taxon>Nitrosomonadales</taxon>
        <taxon>Sterolibacteriaceae</taxon>
        <taxon>Georgfuchsia</taxon>
    </lineage>
</organism>
<evidence type="ECO:0000313" key="13">
    <source>
        <dbReference type="Proteomes" id="UP000742786"/>
    </source>
</evidence>
<dbReference type="GO" id="GO:0003924">
    <property type="term" value="F:GTPase activity"/>
    <property type="evidence" value="ECO:0007669"/>
    <property type="project" value="UniProtKB-UniRule"/>
</dbReference>
<dbReference type="InterPro" id="IPR015946">
    <property type="entry name" value="KH_dom-like_a/b"/>
</dbReference>
<dbReference type="Proteomes" id="UP000742786">
    <property type="component" value="Unassembled WGS sequence"/>
</dbReference>
<evidence type="ECO:0000256" key="7">
    <source>
        <dbReference type="HAMAP-Rule" id="MF_00367"/>
    </source>
</evidence>
<evidence type="ECO:0000256" key="8">
    <source>
        <dbReference type="PROSITE-ProRule" id="PRU01050"/>
    </source>
</evidence>
<keyword evidence="13" id="KW-1185">Reference proteome</keyword>
<comment type="subcellular location">
    <subcellularLocation>
        <location evidence="7">Cytoplasm</location>
    </subcellularLocation>
    <subcellularLocation>
        <location evidence="7">Cell membrane</location>
        <topology evidence="7">Peripheral membrane protein</topology>
    </subcellularLocation>
</comment>
<name>A0A916N0E3_9PROT</name>
<keyword evidence="7" id="KW-0699">rRNA-binding</keyword>
<keyword evidence="4 7" id="KW-0547">Nucleotide-binding</keyword>
<dbReference type="Pfam" id="PF07650">
    <property type="entry name" value="KH_2"/>
    <property type="match status" value="1"/>
</dbReference>
<evidence type="ECO:0000256" key="6">
    <source>
        <dbReference type="ARBA" id="ARBA00023134"/>
    </source>
</evidence>
<feature type="domain" description="KH type-2" evidence="10">
    <location>
        <begin position="196"/>
        <end position="280"/>
    </location>
</feature>
<evidence type="ECO:0000256" key="5">
    <source>
        <dbReference type="ARBA" id="ARBA00022884"/>
    </source>
</evidence>
<dbReference type="InterPro" id="IPR009019">
    <property type="entry name" value="KH_sf_prok-type"/>
</dbReference>
<dbReference type="SUPFAM" id="SSF54814">
    <property type="entry name" value="Prokaryotic type KH domain (KH-domain type II)"/>
    <property type="match status" value="1"/>
</dbReference>
<feature type="binding site" evidence="7">
    <location>
        <begin position="14"/>
        <end position="21"/>
    </location>
    <ligand>
        <name>GTP</name>
        <dbReference type="ChEBI" id="CHEBI:37565"/>
    </ligand>
</feature>
<dbReference type="PANTHER" id="PTHR42698:SF1">
    <property type="entry name" value="GTPASE ERA, MITOCHONDRIAL"/>
    <property type="match status" value="1"/>
</dbReference>
<evidence type="ECO:0000256" key="2">
    <source>
        <dbReference type="ARBA" id="ARBA00020484"/>
    </source>
</evidence>
<keyword evidence="7" id="KW-1003">Cell membrane</keyword>
<feature type="region of interest" description="G4" evidence="8">
    <location>
        <begin position="122"/>
        <end position="125"/>
    </location>
</feature>
<protein>
    <recommendedName>
        <fullName evidence="2 7">GTPase Era</fullName>
    </recommendedName>
</protein>
<evidence type="ECO:0000256" key="9">
    <source>
        <dbReference type="RuleBase" id="RU003761"/>
    </source>
</evidence>
<keyword evidence="6 7" id="KW-0342">GTP-binding</keyword>
<dbReference type="AlphaFoldDB" id="A0A916N0E3"/>
<evidence type="ECO:0000256" key="1">
    <source>
        <dbReference type="ARBA" id="ARBA00007921"/>
    </source>
</evidence>
<comment type="subunit">
    <text evidence="7">Monomer.</text>
</comment>
<feature type="region of interest" description="G1" evidence="8">
    <location>
        <begin position="14"/>
        <end position="21"/>
    </location>
</feature>
<dbReference type="Gene3D" id="3.40.50.300">
    <property type="entry name" value="P-loop containing nucleotide triphosphate hydrolases"/>
    <property type="match status" value="1"/>
</dbReference>
<dbReference type="InterPro" id="IPR027417">
    <property type="entry name" value="P-loop_NTPase"/>
</dbReference>
<dbReference type="GO" id="GO:0070181">
    <property type="term" value="F:small ribosomal subunit rRNA binding"/>
    <property type="evidence" value="ECO:0007669"/>
    <property type="project" value="UniProtKB-UniRule"/>
</dbReference>
<feature type="binding site" evidence="7">
    <location>
        <begin position="122"/>
        <end position="125"/>
    </location>
    <ligand>
        <name>GTP</name>
        <dbReference type="ChEBI" id="CHEBI:37565"/>
    </ligand>
</feature>
<evidence type="ECO:0000259" key="10">
    <source>
        <dbReference type="PROSITE" id="PS50823"/>
    </source>
</evidence>
<dbReference type="RefSeq" id="WP_220635758.1">
    <property type="nucleotide sequence ID" value="NZ_CAJQUM010000001.1"/>
</dbReference>
<keyword evidence="5 7" id="KW-0694">RNA-binding</keyword>
<dbReference type="InterPro" id="IPR006073">
    <property type="entry name" value="GTP-bd"/>
</dbReference>
<dbReference type="PANTHER" id="PTHR42698">
    <property type="entry name" value="GTPASE ERA"/>
    <property type="match status" value="1"/>
</dbReference>
<accession>A0A916N0E3</accession>
<dbReference type="Pfam" id="PF01926">
    <property type="entry name" value="MMR_HSR1"/>
    <property type="match status" value="1"/>
</dbReference>
<feature type="region of interest" description="G5" evidence="8">
    <location>
        <begin position="152"/>
        <end position="154"/>
    </location>
</feature>
<dbReference type="NCBIfam" id="TIGR00231">
    <property type="entry name" value="small_GTP"/>
    <property type="match status" value="1"/>
</dbReference>
<dbReference type="GO" id="GO:0000028">
    <property type="term" value="P:ribosomal small subunit assembly"/>
    <property type="evidence" value="ECO:0007669"/>
    <property type="project" value="TreeGrafter"/>
</dbReference>
<gene>
    <name evidence="7 12" type="primary">era</name>
    <name evidence="12" type="ORF">GTOL_11721</name>
</gene>
<proteinExistence type="inferred from homology"/>
<comment type="function">
    <text evidence="7">An essential GTPase that binds both GDP and GTP, with rapid nucleotide exchange. Plays a role in 16S rRNA processing and 30S ribosomal subunit biogenesis and possibly also in cell cycle regulation and energy metabolism.</text>
</comment>
<evidence type="ECO:0000259" key="11">
    <source>
        <dbReference type="PROSITE" id="PS51713"/>
    </source>
</evidence>
<evidence type="ECO:0000256" key="4">
    <source>
        <dbReference type="ARBA" id="ARBA00022741"/>
    </source>
</evidence>
<keyword evidence="3 7" id="KW-0690">Ribosome biogenesis</keyword>
<dbReference type="Gene3D" id="3.30.300.20">
    <property type="match status" value="1"/>
</dbReference>
<comment type="similarity">
    <text evidence="1 7 8 9">Belongs to the TRAFAC class TrmE-Era-EngA-EngB-Septin-like GTPase superfamily. Era GTPase family.</text>
</comment>
<dbReference type="CDD" id="cd22534">
    <property type="entry name" value="KH-II_Era"/>
    <property type="match status" value="1"/>
</dbReference>
<dbReference type="GO" id="GO:0043024">
    <property type="term" value="F:ribosomal small subunit binding"/>
    <property type="evidence" value="ECO:0007669"/>
    <property type="project" value="TreeGrafter"/>
</dbReference>
<keyword evidence="7" id="KW-0963">Cytoplasm</keyword>
<dbReference type="SUPFAM" id="SSF52540">
    <property type="entry name" value="P-loop containing nucleoside triphosphate hydrolases"/>
    <property type="match status" value="1"/>
</dbReference>
<dbReference type="FunFam" id="3.30.300.20:FF:000003">
    <property type="entry name" value="GTPase Era"/>
    <property type="match status" value="1"/>
</dbReference>
<feature type="binding site" evidence="7">
    <location>
        <begin position="61"/>
        <end position="65"/>
    </location>
    <ligand>
        <name>GTP</name>
        <dbReference type="ChEBI" id="CHEBI:37565"/>
    </ligand>
</feature>
<dbReference type="GO" id="GO:0005886">
    <property type="term" value="C:plasma membrane"/>
    <property type="evidence" value="ECO:0007669"/>
    <property type="project" value="UniProtKB-SubCell"/>
</dbReference>
<dbReference type="PROSITE" id="PS51713">
    <property type="entry name" value="G_ERA"/>
    <property type="match status" value="1"/>
</dbReference>
<dbReference type="GO" id="GO:0005525">
    <property type="term" value="F:GTP binding"/>
    <property type="evidence" value="ECO:0007669"/>
    <property type="project" value="UniProtKB-UniRule"/>
</dbReference>
<dbReference type="NCBIfam" id="NF000908">
    <property type="entry name" value="PRK00089.1"/>
    <property type="match status" value="1"/>
</dbReference>
<dbReference type="PROSITE" id="PS50823">
    <property type="entry name" value="KH_TYPE_2"/>
    <property type="match status" value="1"/>
</dbReference>
<keyword evidence="7" id="KW-0472">Membrane</keyword>
<dbReference type="InterPro" id="IPR005225">
    <property type="entry name" value="Small_GTP-bd"/>
</dbReference>